<protein>
    <submittedName>
        <fullName evidence="1">Uncharacterized protein</fullName>
    </submittedName>
</protein>
<dbReference type="Proteomes" id="UP001164929">
    <property type="component" value="Chromosome 8"/>
</dbReference>
<keyword evidence="2" id="KW-1185">Reference proteome</keyword>
<evidence type="ECO:0000313" key="1">
    <source>
        <dbReference type="EMBL" id="KAJ6988345.1"/>
    </source>
</evidence>
<accession>A0AAD6MMX7</accession>
<reference evidence="1" key="1">
    <citation type="journal article" date="2023" name="Mol. Ecol. Resour.">
        <title>Chromosome-level genome assembly of a triploid poplar Populus alba 'Berolinensis'.</title>
        <authorList>
            <person name="Chen S."/>
            <person name="Yu Y."/>
            <person name="Wang X."/>
            <person name="Wang S."/>
            <person name="Zhang T."/>
            <person name="Zhou Y."/>
            <person name="He R."/>
            <person name="Meng N."/>
            <person name="Wang Y."/>
            <person name="Liu W."/>
            <person name="Liu Z."/>
            <person name="Liu J."/>
            <person name="Guo Q."/>
            <person name="Huang H."/>
            <person name="Sederoff R.R."/>
            <person name="Wang G."/>
            <person name="Qu G."/>
            <person name="Chen S."/>
        </authorList>
    </citation>
    <scope>NUCLEOTIDE SEQUENCE</scope>
    <source>
        <strain evidence="1">SC-2020</strain>
    </source>
</reference>
<sequence length="49" mass="5845">MIDILTSMKYKKQQFRIVCDMFDYLKRNNKNVVPAEVLSTILRNIPRSI</sequence>
<dbReference type="AlphaFoldDB" id="A0AAD6MMX7"/>
<name>A0AAD6MMX7_9ROSI</name>
<proteinExistence type="predicted"/>
<dbReference type="EMBL" id="JAQIZT010000008">
    <property type="protein sequence ID" value="KAJ6988345.1"/>
    <property type="molecule type" value="Genomic_DNA"/>
</dbReference>
<evidence type="ECO:0000313" key="2">
    <source>
        <dbReference type="Proteomes" id="UP001164929"/>
    </source>
</evidence>
<gene>
    <name evidence="1" type="ORF">NC653_021309</name>
</gene>
<organism evidence="1 2">
    <name type="scientific">Populus alba x Populus x berolinensis</name>
    <dbReference type="NCBI Taxonomy" id="444605"/>
    <lineage>
        <taxon>Eukaryota</taxon>
        <taxon>Viridiplantae</taxon>
        <taxon>Streptophyta</taxon>
        <taxon>Embryophyta</taxon>
        <taxon>Tracheophyta</taxon>
        <taxon>Spermatophyta</taxon>
        <taxon>Magnoliopsida</taxon>
        <taxon>eudicotyledons</taxon>
        <taxon>Gunneridae</taxon>
        <taxon>Pentapetalae</taxon>
        <taxon>rosids</taxon>
        <taxon>fabids</taxon>
        <taxon>Malpighiales</taxon>
        <taxon>Salicaceae</taxon>
        <taxon>Saliceae</taxon>
        <taxon>Populus</taxon>
    </lineage>
</organism>
<comment type="caution">
    <text evidence="1">The sequence shown here is derived from an EMBL/GenBank/DDBJ whole genome shotgun (WGS) entry which is preliminary data.</text>
</comment>